<protein>
    <submittedName>
        <fullName evidence="7">Aldehyde dehydrogenase</fullName>
    </submittedName>
</protein>
<comment type="similarity">
    <text evidence="1 5">Belongs to the aldehyde dehydrogenase family.</text>
</comment>
<gene>
    <name evidence="7" type="ORF">BD410DRAFT_785276</name>
</gene>
<dbReference type="STRING" id="50990.A0A4Y7QCC3"/>
<dbReference type="OrthoDB" id="310895at2759"/>
<feature type="active site" evidence="4">
    <location>
        <position position="269"/>
    </location>
</feature>
<sequence length="502" mass="53197">MGNVDLFPPTLAHMSPPEVLLWINGHATHSTTRETFEVRNPQSTEVVTIAASASSEDCKDAVNAASNAFVAWQKVTPTEKRAIFLKAADLIESEKFFLKAIQTVQEETYAASMWANADARMAARSLRDAAGLAVQVLGQTYPSSAVPGAEVLVQRKPHGVILAIAPWNAPIVLTVRAVAIPLICGNTVVLKSSENSPRSQAIVVEALHEAGLPAGVLNYISISRQDSPKLTAELIGNPIIRHINFTGSDRVGKIIATEAAKYLKPCVLELGGKAPAVVLDDANISNAARAITYGAMLHSGQICMSTERVIVQRNAAPALQSALVELCRKLKAGDHIADPSVQLSCLFSEGSAANVVAMVKEAKDAGAEVLLGDLERVGAVVQPHVLSGVKPGMRAWDRESFGPVIVITVVDTIDDAVEMANASDYSLIASVFTEDRYKGVDVAGRLRAGFTSVNGPTIHSEPALGNAGLGGATGYGRFDIEHFTVKRGVVVHPPNRTYPLVG</sequence>
<dbReference type="PANTHER" id="PTHR42986">
    <property type="entry name" value="BENZALDEHYDE DEHYDROGENASE YFMT"/>
    <property type="match status" value="1"/>
</dbReference>
<dbReference type="InterPro" id="IPR016163">
    <property type="entry name" value="Ald_DH_C"/>
</dbReference>
<evidence type="ECO:0000313" key="7">
    <source>
        <dbReference type="EMBL" id="TDL25347.1"/>
    </source>
</evidence>
<evidence type="ECO:0000256" key="4">
    <source>
        <dbReference type="PROSITE-ProRule" id="PRU10007"/>
    </source>
</evidence>
<dbReference type="VEuPathDB" id="FungiDB:BD410DRAFT_785276"/>
<name>A0A4Y7QCC3_9AGAM</name>
<evidence type="ECO:0000256" key="3">
    <source>
        <dbReference type="ARBA" id="ARBA00023027"/>
    </source>
</evidence>
<keyword evidence="2 5" id="KW-0560">Oxidoreductase</keyword>
<dbReference type="InterPro" id="IPR016162">
    <property type="entry name" value="Ald_DH_N"/>
</dbReference>
<dbReference type="Gene3D" id="3.40.309.10">
    <property type="entry name" value="Aldehyde Dehydrogenase, Chain A, domain 2"/>
    <property type="match status" value="1"/>
</dbReference>
<dbReference type="AlphaFoldDB" id="A0A4Y7QCC3"/>
<dbReference type="InterPro" id="IPR015590">
    <property type="entry name" value="Aldehyde_DH_dom"/>
</dbReference>
<dbReference type="InterPro" id="IPR029510">
    <property type="entry name" value="Ald_DH_CS_GLU"/>
</dbReference>
<proteinExistence type="inferred from homology"/>
<dbReference type="PROSITE" id="PS00687">
    <property type="entry name" value="ALDEHYDE_DEHYDR_GLU"/>
    <property type="match status" value="1"/>
</dbReference>
<evidence type="ECO:0000313" key="8">
    <source>
        <dbReference type="Proteomes" id="UP000294933"/>
    </source>
</evidence>
<dbReference type="Gene3D" id="3.40.605.10">
    <property type="entry name" value="Aldehyde Dehydrogenase, Chain A, domain 1"/>
    <property type="match status" value="1"/>
</dbReference>
<keyword evidence="3" id="KW-0520">NAD</keyword>
<reference evidence="7 8" key="1">
    <citation type="submission" date="2018-06" db="EMBL/GenBank/DDBJ databases">
        <title>A transcriptomic atlas of mushroom development highlights an independent origin of complex multicellularity.</title>
        <authorList>
            <consortium name="DOE Joint Genome Institute"/>
            <person name="Krizsan K."/>
            <person name="Almasi E."/>
            <person name="Merenyi Z."/>
            <person name="Sahu N."/>
            <person name="Viragh M."/>
            <person name="Koszo T."/>
            <person name="Mondo S."/>
            <person name="Kiss B."/>
            <person name="Balint B."/>
            <person name="Kues U."/>
            <person name="Barry K."/>
            <person name="Hegedus J.C."/>
            <person name="Henrissat B."/>
            <person name="Johnson J."/>
            <person name="Lipzen A."/>
            <person name="Ohm R."/>
            <person name="Nagy I."/>
            <person name="Pangilinan J."/>
            <person name="Yan J."/>
            <person name="Xiong Y."/>
            <person name="Grigoriev I.V."/>
            <person name="Hibbett D.S."/>
            <person name="Nagy L.G."/>
        </authorList>
    </citation>
    <scope>NUCLEOTIDE SEQUENCE [LARGE SCALE GENOMIC DNA]</scope>
    <source>
        <strain evidence="7 8">SZMC22713</strain>
    </source>
</reference>
<evidence type="ECO:0000256" key="1">
    <source>
        <dbReference type="ARBA" id="ARBA00009986"/>
    </source>
</evidence>
<dbReference type="PANTHER" id="PTHR42986:SF1">
    <property type="entry name" value="BENZALDEHYDE DEHYDROGENASE YFMT"/>
    <property type="match status" value="1"/>
</dbReference>
<accession>A0A4Y7QCC3</accession>
<dbReference type="GO" id="GO:0016620">
    <property type="term" value="F:oxidoreductase activity, acting on the aldehyde or oxo group of donors, NAD or NADP as acceptor"/>
    <property type="evidence" value="ECO:0007669"/>
    <property type="project" value="InterPro"/>
</dbReference>
<dbReference type="Proteomes" id="UP000294933">
    <property type="component" value="Unassembled WGS sequence"/>
</dbReference>
<evidence type="ECO:0000259" key="6">
    <source>
        <dbReference type="Pfam" id="PF00171"/>
    </source>
</evidence>
<organism evidence="7 8">
    <name type="scientific">Rickenella mellea</name>
    <dbReference type="NCBI Taxonomy" id="50990"/>
    <lineage>
        <taxon>Eukaryota</taxon>
        <taxon>Fungi</taxon>
        <taxon>Dikarya</taxon>
        <taxon>Basidiomycota</taxon>
        <taxon>Agaricomycotina</taxon>
        <taxon>Agaricomycetes</taxon>
        <taxon>Hymenochaetales</taxon>
        <taxon>Rickenellaceae</taxon>
        <taxon>Rickenella</taxon>
    </lineage>
</organism>
<dbReference type="InterPro" id="IPR016161">
    <property type="entry name" value="Ald_DH/histidinol_DH"/>
</dbReference>
<evidence type="ECO:0000256" key="2">
    <source>
        <dbReference type="ARBA" id="ARBA00023002"/>
    </source>
</evidence>
<feature type="domain" description="Aldehyde dehydrogenase" evidence="6">
    <location>
        <begin position="30"/>
        <end position="482"/>
    </location>
</feature>
<keyword evidence="8" id="KW-1185">Reference proteome</keyword>
<evidence type="ECO:0000256" key="5">
    <source>
        <dbReference type="RuleBase" id="RU003345"/>
    </source>
</evidence>
<dbReference type="Pfam" id="PF00171">
    <property type="entry name" value="Aldedh"/>
    <property type="match status" value="1"/>
</dbReference>
<dbReference type="SUPFAM" id="SSF53720">
    <property type="entry name" value="ALDH-like"/>
    <property type="match status" value="1"/>
</dbReference>
<dbReference type="EMBL" id="ML170164">
    <property type="protein sequence ID" value="TDL25347.1"/>
    <property type="molecule type" value="Genomic_DNA"/>
</dbReference>